<protein>
    <recommendedName>
        <fullName evidence="4">Transmembrane protein</fullName>
    </recommendedName>
</protein>
<keyword evidence="3" id="KW-1185">Reference proteome</keyword>
<sequence>MEANDIKNIWKSGIEGDIDRYSDSELNKMVVKSARKSIKAVYPGTIFRLIIIGVIMYLIAILLWSNRSKEVIFLDFSGLIILSVSYFLWERSAYKMRKYTYGMPVKEWLEYRIKQIEKSIKFNKKYDLLIYGCSFLFATGFYAFYQVATKMTPGLLNLFIIPIGLVIYLWIVRRSLNRNYRKTLNELKELYTQFEESNE</sequence>
<keyword evidence="1" id="KW-1133">Transmembrane helix</keyword>
<feature type="transmembrane region" description="Helical" evidence="1">
    <location>
        <begin position="154"/>
        <end position="172"/>
    </location>
</feature>
<dbReference type="KEGG" id="psac:PSM36_0718"/>
<evidence type="ECO:0000256" key="1">
    <source>
        <dbReference type="SAM" id="Phobius"/>
    </source>
</evidence>
<organism evidence="2 3">
    <name type="scientific">Proteiniphilum saccharofermentans</name>
    <dbReference type="NCBI Taxonomy" id="1642647"/>
    <lineage>
        <taxon>Bacteria</taxon>
        <taxon>Pseudomonadati</taxon>
        <taxon>Bacteroidota</taxon>
        <taxon>Bacteroidia</taxon>
        <taxon>Bacteroidales</taxon>
        <taxon>Dysgonomonadaceae</taxon>
        <taxon>Proteiniphilum</taxon>
    </lineage>
</organism>
<dbReference type="STRING" id="1642647.PSM36_0718"/>
<evidence type="ECO:0008006" key="4">
    <source>
        <dbReference type="Google" id="ProtNLM"/>
    </source>
</evidence>
<reference evidence="2 3" key="1">
    <citation type="submission" date="2016-08" db="EMBL/GenBank/DDBJ databases">
        <authorList>
            <person name="Seilhamer J.J."/>
        </authorList>
    </citation>
    <scope>NUCLEOTIDE SEQUENCE [LARGE SCALE GENOMIC DNA]</scope>
    <source>
        <strain evidence="2">M3/6</strain>
    </source>
</reference>
<feature type="transmembrane region" description="Helical" evidence="1">
    <location>
        <begin position="45"/>
        <end position="65"/>
    </location>
</feature>
<accession>A0A1R3T6G4</accession>
<dbReference type="EMBL" id="LT605205">
    <property type="protein sequence ID" value="SCD19545.1"/>
    <property type="molecule type" value="Genomic_DNA"/>
</dbReference>
<evidence type="ECO:0000313" key="2">
    <source>
        <dbReference type="EMBL" id="SCD19545.1"/>
    </source>
</evidence>
<feature type="transmembrane region" description="Helical" evidence="1">
    <location>
        <begin position="71"/>
        <end position="89"/>
    </location>
</feature>
<dbReference type="Proteomes" id="UP000187464">
    <property type="component" value="Chromosome I"/>
</dbReference>
<dbReference type="AlphaFoldDB" id="A0A1R3T6G4"/>
<gene>
    <name evidence="2" type="ORF">PSM36_0718</name>
</gene>
<feature type="transmembrane region" description="Helical" evidence="1">
    <location>
        <begin position="128"/>
        <end position="148"/>
    </location>
</feature>
<name>A0A1R3T6G4_9BACT</name>
<keyword evidence="1" id="KW-0472">Membrane</keyword>
<dbReference type="RefSeq" id="WP_076928912.1">
    <property type="nucleotide sequence ID" value="NZ_LT605205.1"/>
</dbReference>
<proteinExistence type="predicted"/>
<evidence type="ECO:0000313" key="3">
    <source>
        <dbReference type="Proteomes" id="UP000187464"/>
    </source>
</evidence>
<keyword evidence="1" id="KW-0812">Transmembrane</keyword>